<dbReference type="AlphaFoldDB" id="A0A4R3L590"/>
<proteinExistence type="predicted"/>
<dbReference type="PROSITE" id="PS50943">
    <property type="entry name" value="HTH_CROC1"/>
    <property type="match status" value="1"/>
</dbReference>
<organism evidence="2 3">
    <name type="scientific">Hazenella coriacea</name>
    <dbReference type="NCBI Taxonomy" id="1179467"/>
    <lineage>
        <taxon>Bacteria</taxon>
        <taxon>Bacillati</taxon>
        <taxon>Bacillota</taxon>
        <taxon>Bacilli</taxon>
        <taxon>Bacillales</taxon>
        <taxon>Thermoactinomycetaceae</taxon>
        <taxon>Hazenella</taxon>
    </lineage>
</organism>
<name>A0A4R3L590_9BACL</name>
<evidence type="ECO:0000313" key="2">
    <source>
        <dbReference type="EMBL" id="TCS94961.1"/>
    </source>
</evidence>
<accession>A0A4R3L590</accession>
<dbReference type="GO" id="GO:0003677">
    <property type="term" value="F:DNA binding"/>
    <property type="evidence" value="ECO:0007669"/>
    <property type="project" value="InterPro"/>
</dbReference>
<dbReference type="InterPro" id="IPR010982">
    <property type="entry name" value="Lambda_DNA-bd_dom_sf"/>
</dbReference>
<dbReference type="SUPFAM" id="SSF47413">
    <property type="entry name" value="lambda repressor-like DNA-binding domains"/>
    <property type="match status" value="1"/>
</dbReference>
<dbReference type="InterPro" id="IPR001387">
    <property type="entry name" value="Cro/C1-type_HTH"/>
</dbReference>
<protein>
    <submittedName>
        <fullName evidence="2">Helix-turn-helix protein</fullName>
    </submittedName>
</protein>
<dbReference type="Gene3D" id="1.10.260.40">
    <property type="entry name" value="lambda repressor-like DNA-binding domains"/>
    <property type="match status" value="1"/>
</dbReference>
<dbReference type="CDD" id="cd00093">
    <property type="entry name" value="HTH_XRE"/>
    <property type="match status" value="1"/>
</dbReference>
<dbReference type="RefSeq" id="WP_165875873.1">
    <property type="nucleotide sequence ID" value="NZ_SMAG01000003.1"/>
</dbReference>
<evidence type="ECO:0000259" key="1">
    <source>
        <dbReference type="PROSITE" id="PS50943"/>
    </source>
</evidence>
<evidence type="ECO:0000313" key="3">
    <source>
        <dbReference type="Proteomes" id="UP000294937"/>
    </source>
</evidence>
<comment type="caution">
    <text evidence="2">The sequence shown here is derived from an EMBL/GenBank/DDBJ whole genome shotgun (WGS) entry which is preliminary data.</text>
</comment>
<feature type="domain" description="HTH cro/C1-type" evidence="1">
    <location>
        <begin position="68"/>
        <end position="113"/>
    </location>
</feature>
<sequence>MVNDDKIIHVGYKVRIKPRFRYWMKVRTSEGYLLEIYEYEYETDEKGKKMRKVVFDENGNPKTKRVPLNQLNLAERLGMNKMQVNHWFTGKSFPRTEMLFEIANILNVPVDELYEVIVE</sequence>
<dbReference type="SMART" id="SM00530">
    <property type="entry name" value="HTH_XRE"/>
    <property type="match status" value="1"/>
</dbReference>
<dbReference type="Pfam" id="PF01381">
    <property type="entry name" value="HTH_3"/>
    <property type="match status" value="1"/>
</dbReference>
<keyword evidence="3" id="KW-1185">Reference proteome</keyword>
<gene>
    <name evidence="2" type="ORF">EDD58_103386</name>
</gene>
<reference evidence="2 3" key="1">
    <citation type="submission" date="2019-03" db="EMBL/GenBank/DDBJ databases">
        <title>Genomic Encyclopedia of Type Strains, Phase IV (KMG-IV): sequencing the most valuable type-strain genomes for metagenomic binning, comparative biology and taxonomic classification.</title>
        <authorList>
            <person name="Goeker M."/>
        </authorList>
    </citation>
    <scope>NUCLEOTIDE SEQUENCE [LARGE SCALE GENOMIC DNA]</scope>
    <source>
        <strain evidence="2 3">DSM 45707</strain>
    </source>
</reference>
<dbReference type="Proteomes" id="UP000294937">
    <property type="component" value="Unassembled WGS sequence"/>
</dbReference>
<dbReference type="EMBL" id="SMAG01000003">
    <property type="protein sequence ID" value="TCS94961.1"/>
    <property type="molecule type" value="Genomic_DNA"/>
</dbReference>